<feature type="domain" description="Tyrosinase copper-binding" evidence="14">
    <location>
        <begin position="191"/>
        <end position="208"/>
    </location>
</feature>
<comment type="subcellular location">
    <subcellularLocation>
        <location evidence="3">Plastid</location>
        <location evidence="3">Chloroplast thylakoid lumen</location>
    </subcellularLocation>
</comment>
<dbReference type="InterPro" id="IPR022739">
    <property type="entry name" value="Polyphenol_oxidase_cen"/>
</dbReference>
<dbReference type="GeneID" id="107786520"/>
<evidence type="ECO:0000256" key="4">
    <source>
        <dbReference type="ARBA" id="ARBA00009928"/>
    </source>
</evidence>
<dbReference type="Pfam" id="PF12142">
    <property type="entry name" value="PPO1_DWL"/>
    <property type="match status" value="1"/>
</dbReference>
<feature type="binding site" evidence="11">
    <location>
        <position position="356"/>
    </location>
    <ligand>
        <name>Cu cation</name>
        <dbReference type="ChEBI" id="CHEBI:23378"/>
        <label>B</label>
    </ligand>
</feature>
<evidence type="ECO:0000259" key="15">
    <source>
        <dbReference type="PROSITE" id="PS00498"/>
    </source>
</evidence>
<dbReference type="InterPro" id="IPR022740">
    <property type="entry name" value="Polyphenol_oxidase_C"/>
</dbReference>
<evidence type="ECO:0000256" key="7">
    <source>
        <dbReference type="ARBA" id="ARBA00022784"/>
    </source>
</evidence>
<dbReference type="AlphaFoldDB" id="A0A1S3ZGA9"/>
<evidence type="ECO:0000256" key="3">
    <source>
        <dbReference type="ARBA" id="ARBA00004456"/>
    </source>
</evidence>
<reference evidence="16" key="1">
    <citation type="journal article" date="2014" name="Nat. Commun.">
        <title>The tobacco genome sequence and its comparison with those of tomato and potato.</title>
        <authorList>
            <person name="Sierro N."/>
            <person name="Battey J.N."/>
            <person name="Ouadi S."/>
            <person name="Bakaher N."/>
            <person name="Bovet L."/>
            <person name="Willig A."/>
            <person name="Goepfert S."/>
            <person name="Peitsch M.C."/>
            <person name="Ivanov N.V."/>
        </authorList>
    </citation>
    <scope>NUCLEOTIDE SEQUENCE [LARGE SCALE GENOMIC DNA]</scope>
</reference>
<evidence type="ECO:0000256" key="11">
    <source>
        <dbReference type="PIRSR" id="PIRSR000290-1"/>
    </source>
</evidence>
<accession>A0A1S3ZGA9</accession>
<feature type="domain" description="Tyrosinase copper-binding" evidence="15">
    <location>
        <begin position="349"/>
        <end position="360"/>
    </location>
</feature>
<keyword evidence="10 12" id="KW-1015">Disulfide bond</keyword>
<evidence type="ECO:0000256" key="8">
    <source>
        <dbReference type="ARBA" id="ARBA00023002"/>
    </source>
</evidence>
<evidence type="ECO:0000256" key="13">
    <source>
        <dbReference type="PIRSR" id="PIRSR000290-3"/>
    </source>
</evidence>
<feature type="disulfide bond" evidence="12">
    <location>
        <begin position="110"/>
        <end position="174"/>
    </location>
</feature>
<evidence type="ECO:0000256" key="9">
    <source>
        <dbReference type="ARBA" id="ARBA00023008"/>
    </source>
</evidence>
<feature type="cross-link" description="2'-(S-cysteinyl)-histidine (Cys-His)" evidence="13">
    <location>
        <begin position="177"/>
        <end position="191"/>
    </location>
</feature>
<comment type="cofactor">
    <cofactor evidence="11">
        <name>Cu(2+)</name>
        <dbReference type="ChEBI" id="CHEBI:29036"/>
    </cofactor>
    <text evidence="11">Binds 2 copper ions per subunit.</text>
</comment>
<feature type="binding site" evidence="11">
    <location>
        <position position="173"/>
    </location>
    <ligand>
        <name>Cu cation</name>
        <dbReference type="ChEBI" id="CHEBI:23378"/>
        <label>A</label>
    </ligand>
</feature>
<evidence type="ECO:0000256" key="2">
    <source>
        <dbReference type="ARBA" id="ARBA00002400"/>
    </source>
</evidence>
<evidence type="ECO:0000313" key="16">
    <source>
        <dbReference type="Proteomes" id="UP000790787"/>
    </source>
</evidence>
<dbReference type="PROSITE" id="PS00498">
    <property type="entry name" value="TYROSINASE_2"/>
    <property type="match status" value="1"/>
</dbReference>
<evidence type="ECO:0000259" key="14">
    <source>
        <dbReference type="PROSITE" id="PS00497"/>
    </source>
</evidence>
<organism evidence="16 17">
    <name type="scientific">Nicotiana tabacum</name>
    <name type="common">Common tobacco</name>
    <dbReference type="NCBI Taxonomy" id="4097"/>
    <lineage>
        <taxon>Eukaryota</taxon>
        <taxon>Viridiplantae</taxon>
        <taxon>Streptophyta</taxon>
        <taxon>Embryophyta</taxon>
        <taxon>Tracheophyta</taxon>
        <taxon>Spermatophyta</taxon>
        <taxon>Magnoliopsida</taxon>
        <taxon>eudicotyledons</taxon>
        <taxon>Gunneridae</taxon>
        <taxon>Pentapetalae</taxon>
        <taxon>asterids</taxon>
        <taxon>lamiids</taxon>
        <taxon>Solanales</taxon>
        <taxon>Solanaceae</taxon>
        <taxon>Nicotianoideae</taxon>
        <taxon>Nicotianeae</taxon>
        <taxon>Nicotiana</taxon>
    </lineage>
</organism>
<comment type="function">
    <text evidence="2">Catalyzes the oxidation of mono- and o-diphenols to o-diquinones.</text>
</comment>
<comment type="similarity">
    <text evidence="4">Belongs to the tyrosinase family.</text>
</comment>
<dbReference type="SUPFAM" id="SSF48056">
    <property type="entry name" value="Di-copper centre-containing domain"/>
    <property type="match status" value="1"/>
</dbReference>
<feature type="binding site" evidence="11">
    <location>
        <position position="200"/>
    </location>
    <ligand>
        <name>Cu cation</name>
        <dbReference type="ChEBI" id="CHEBI:23378"/>
        <label>A</label>
    </ligand>
</feature>
<dbReference type="PROSITE" id="PS00497">
    <property type="entry name" value="TYROSINASE_1"/>
    <property type="match status" value="1"/>
</dbReference>
<feature type="disulfide bond" evidence="12">
    <location>
        <begin position="92"/>
        <end position="111"/>
    </location>
</feature>
<protein>
    <recommendedName>
        <fullName evidence="5">catechol oxidase</fullName>
        <ecNumber evidence="5">1.10.3.1</ecNumber>
    </recommendedName>
</protein>
<keyword evidence="9 11" id="KW-0186">Copper</keyword>
<dbReference type="PANTHER" id="PTHR11474:SF123">
    <property type="entry name" value="CATECHOL OXIDASE"/>
    <property type="match status" value="1"/>
</dbReference>
<evidence type="ECO:0000256" key="12">
    <source>
        <dbReference type="PIRSR" id="PIRSR000290-2"/>
    </source>
</evidence>
<name>A0A1S3ZGA9_TOBAC</name>
<evidence type="ECO:0000256" key="1">
    <source>
        <dbReference type="ARBA" id="ARBA00001628"/>
    </source>
</evidence>
<keyword evidence="16" id="KW-1185">Reference proteome</keyword>
<evidence type="ECO:0000256" key="10">
    <source>
        <dbReference type="ARBA" id="ARBA00023157"/>
    </source>
</evidence>
<keyword evidence="6 11" id="KW-0479">Metal-binding</keyword>
<keyword evidence="8" id="KW-0560">Oxidoreductase</keyword>
<dbReference type="KEGG" id="nta:107786520"/>
<dbReference type="Pfam" id="PF00264">
    <property type="entry name" value="Tyrosinase"/>
    <property type="match status" value="1"/>
</dbReference>
<proteinExistence type="inferred from homology"/>
<dbReference type="Gene3D" id="1.10.1280.10">
    <property type="entry name" value="Di-copper center containing domain from catechol oxidase"/>
    <property type="match status" value="1"/>
</dbReference>
<dbReference type="GO" id="GO:0009543">
    <property type="term" value="C:chloroplast thylakoid lumen"/>
    <property type="evidence" value="ECO:0007669"/>
    <property type="project" value="UniProtKB-SubCell"/>
</dbReference>
<dbReference type="InterPro" id="IPR016213">
    <property type="entry name" value="Polyphenol_oxidase"/>
</dbReference>
<dbReference type="RefSeq" id="XP_016463495.1">
    <property type="nucleotide sequence ID" value="XM_016608009.1"/>
</dbReference>
<evidence type="ECO:0000313" key="17">
    <source>
        <dbReference type="RefSeq" id="XP_016463495.1"/>
    </source>
</evidence>
<dbReference type="PANTHER" id="PTHR11474">
    <property type="entry name" value="TYROSINASE FAMILY MEMBER"/>
    <property type="match status" value="1"/>
</dbReference>
<dbReference type="EC" id="1.10.3.1" evidence="5"/>
<dbReference type="PIRSF" id="PIRSF000290">
    <property type="entry name" value="PPO_plant"/>
    <property type="match status" value="1"/>
</dbReference>
<keyword evidence="7" id="KW-0883">Thioether bond</keyword>
<comment type="catalytic activity">
    <reaction evidence="1">
        <text>2 catechol + O2 = 2 1,2-benzoquinone + 2 H2O</text>
        <dbReference type="Rhea" id="RHEA:21632"/>
        <dbReference type="ChEBI" id="CHEBI:15377"/>
        <dbReference type="ChEBI" id="CHEBI:15379"/>
        <dbReference type="ChEBI" id="CHEBI:17253"/>
        <dbReference type="ChEBI" id="CHEBI:18135"/>
        <dbReference type="EC" id="1.10.3.1"/>
    </reaction>
</comment>
<sequence>MASSFVLQAPWAITTNLSCFPSFTKPSHVFPHKKPNNKFKVSCNQNNEANNSQEKVERRNLLLGLGGIYGAAHLLPYDALASPIPSPTITQCSTAFIDDGVPKIPVCYTCCPPIPDKKDVPCYDLPLVSGFRVRPAAQTVDDEYIAKYNEAYSRMKALPTDDPRSFMQQANIHCAYCNGAYKVGGKELQVHFSWLFFPFHRWYLYFHERILASLIGDPTFALPYWNWDHPKGMHLPDMFDVEGTSIYNERRNQKHRNGFIMDLGYAGEDVVANDLQKMVNNLAIMYRQMITNAPCPLLFFGKPYRLGSKPSPGMGTIENVPHNSIHRWVGDPRQPNQEDMGNFYSSGKDPAFFSLHANVDRMWTIWKTLGRKRKDISDPDYLDTEFFFYDEKAKPFRVRVQDCLDEKKLGYTFQPMDTPWKNFKPLLRKNTKNVKIDPNSVPPASQVFPIKKLDKIVTFSVARPKKLRTKKEKEDEEELLTFKNVELDVRKFVRFDVFLNEDNDVIANEVDRTEFVGSFANLPHIHDDPKKEKFPEFSLAINELLEDLKLEGDDLVVVTLVPKIGGDNVSIEAVEIQLVPC</sequence>
<feature type="binding site" evidence="11">
    <location>
        <position position="322"/>
    </location>
    <ligand>
        <name>Cu cation</name>
        <dbReference type="ChEBI" id="CHEBI:23378"/>
        <label>B</label>
    </ligand>
</feature>
<dbReference type="GO" id="GO:0046148">
    <property type="term" value="P:pigment biosynthetic process"/>
    <property type="evidence" value="ECO:0007669"/>
    <property type="project" value="InterPro"/>
</dbReference>
<feature type="binding site" evidence="11">
    <location>
        <position position="191"/>
    </location>
    <ligand>
        <name>Cu cation</name>
        <dbReference type="ChEBI" id="CHEBI:23378"/>
        <label>A</label>
    </ligand>
</feature>
<reference evidence="17" key="2">
    <citation type="submission" date="2025-08" db="UniProtKB">
        <authorList>
            <consortium name="RefSeq"/>
        </authorList>
    </citation>
    <scope>IDENTIFICATION</scope>
    <source>
        <tissue evidence="17">Leaf</tissue>
    </source>
</reference>
<dbReference type="InterPro" id="IPR008922">
    <property type="entry name" value="Di-copper_centre_dom_sf"/>
</dbReference>
<dbReference type="InterPro" id="IPR050316">
    <property type="entry name" value="Tyrosinase/Hemocyanin"/>
</dbReference>
<evidence type="ECO:0000256" key="6">
    <source>
        <dbReference type="ARBA" id="ARBA00022723"/>
    </source>
</evidence>
<dbReference type="Proteomes" id="UP000790787">
    <property type="component" value="Chromosome 4"/>
</dbReference>
<dbReference type="PaxDb" id="4097-A0A1S3ZGA9"/>
<dbReference type="OrthoDB" id="6132182at2759"/>
<dbReference type="GO" id="GO:0046872">
    <property type="term" value="F:metal ion binding"/>
    <property type="evidence" value="ECO:0007669"/>
    <property type="project" value="UniProtKB-KW"/>
</dbReference>
<dbReference type="SMR" id="A0A1S3ZGA9"/>
<dbReference type="OMA" id="NHEDMGT"/>
<evidence type="ECO:0000256" key="5">
    <source>
        <dbReference type="ARBA" id="ARBA00012298"/>
    </source>
</evidence>
<dbReference type="InterPro" id="IPR002227">
    <property type="entry name" value="Tyrosinase_Cu-bd"/>
</dbReference>
<dbReference type="RefSeq" id="XP_016463495.1">
    <property type="nucleotide sequence ID" value="XM_016608009.2"/>
</dbReference>
<dbReference type="Pfam" id="PF12143">
    <property type="entry name" value="PPO1_KFDV"/>
    <property type="match status" value="1"/>
</dbReference>
<dbReference type="STRING" id="4097.A0A1S3ZGA9"/>
<gene>
    <name evidence="17" type="primary">LOC107786520</name>
</gene>
<dbReference type="GO" id="GO:0004097">
    <property type="term" value="F:catechol oxidase activity"/>
    <property type="evidence" value="ECO:0007669"/>
    <property type="project" value="UniProtKB-EC"/>
</dbReference>
<feature type="binding site" evidence="11">
    <location>
        <position position="326"/>
    </location>
    <ligand>
        <name>Cu cation</name>
        <dbReference type="ChEBI" id="CHEBI:23378"/>
        <label>B</label>
    </ligand>
</feature>
<dbReference type="PRINTS" id="PR00092">
    <property type="entry name" value="TYROSINASE"/>
</dbReference>